<reference evidence="1" key="2">
    <citation type="submission" date="2020-09" db="EMBL/GenBank/DDBJ databases">
        <authorList>
            <person name="Sun Q."/>
            <person name="Zhou Y."/>
        </authorList>
    </citation>
    <scope>NUCLEOTIDE SEQUENCE</scope>
    <source>
        <strain evidence="1">CGMCC 1.3617</strain>
    </source>
</reference>
<comment type="caution">
    <text evidence="1">The sequence shown here is derived from an EMBL/GenBank/DDBJ whole genome shotgun (WGS) entry which is preliminary data.</text>
</comment>
<evidence type="ECO:0000313" key="1">
    <source>
        <dbReference type="EMBL" id="GGJ41649.1"/>
    </source>
</evidence>
<keyword evidence="2" id="KW-1185">Reference proteome</keyword>
<gene>
    <name evidence="1" type="ORF">GCM10011320_56480</name>
</gene>
<sequence>MIMDAMIPGVEHDEQRTDRSAILMMLAYVEAECRRLGVTEAAQHAAQAASILSPSVMGAAPRRPKASVPVPLVPVH</sequence>
<dbReference type="Proteomes" id="UP000661507">
    <property type="component" value="Unassembled WGS sequence"/>
</dbReference>
<reference evidence="1" key="1">
    <citation type="journal article" date="2014" name="Int. J. Syst. Evol. Microbiol.">
        <title>Complete genome sequence of Corynebacterium casei LMG S-19264T (=DSM 44701T), isolated from a smear-ripened cheese.</title>
        <authorList>
            <consortium name="US DOE Joint Genome Institute (JGI-PGF)"/>
            <person name="Walter F."/>
            <person name="Albersmeier A."/>
            <person name="Kalinowski J."/>
            <person name="Ruckert C."/>
        </authorList>
    </citation>
    <scope>NUCLEOTIDE SEQUENCE</scope>
    <source>
        <strain evidence="1">CGMCC 1.3617</strain>
    </source>
</reference>
<dbReference type="AlphaFoldDB" id="A0A917NYR8"/>
<proteinExistence type="predicted"/>
<protein>
    <submittedName>
        <fullName evidence="1">Uncharacterized protein</fullName>
    </submittedName>
</protein>
<evidence type="ECO:0000313" key="2">
    <source>
        <dbReference type="Proteomes" id="UP000661507"/>
    </source>
</evidence>
<organism evidence="1 2">
    <name type="scientific">Neoroseomonas lacus</name>
    <dbReference type="NCBI Taxonomy" id="287609"/>
    <lineage>
        <taxon>Bacteria</taxon>
        <taxon>Pseudomonadati</taxon>
        <taxon>Pseudomonadota</taxon>
        <taxon>Alphaproteobacteria</taxon>
        <taxon>Acetobacterales</taxon>
        <taxon>Acetobacteraceae</taxon>
        <taxon>Neoroseomonas</taxon>
    </lineage>
</organism>
<accession>A0A917NYR8</accession>
<name>A0A917NYR8_9PROT</name>
<dbReference type="EMBL" id="BMKW01000021">
    <property type="protein sequence ID" value="GGJ41649.1"/>
    <property type="molecule type" value="Genomic_DNA"/>
</dbReference>